<protein>
    <recommendedName>
        <fullName evidence="4">Stage II sporulation protein M</fullName>
    </recommendedName>
</protein>
<accession>A0ABS6QQA2</accession>
<dbReference type="Proteomes" id="UP001049200">
    <property type="component" value="Unassembled WGS sequence"/>
</dbReference>
<sequence length="209" mass="23348">MSYFRNAFSIIKQHCKVFLALNFAFYGTFALSFFVTMINPELQGYVKPEIDQAYNQPGLLRMAASAFGSQNLLIAISLTFFLNLAVTLGMTTLPSFIIPFVGILAVFHRAALWGVMFAPVGPNSAILIPHSLTLLIEGQAYVLAAFAAYVQGRMLFWPRRYGLDSHLEGYKAGYLSTYGLYSLVVLMLLIGAFYEGIEVIYFMPFFLNP</sequence>
<keyword evidence="1" id="KW-0472">Membrane</keyword>
<evidence type="ECO:0000313" key="2">
    <source>
        <dbReference type="EMBL" id="MBV4521117.1"/>
    </source>
</evidence>
<comment type="caution">
    <text evidence="2">The sequence shown here is derived from an EMBL/GenBank/DDBJ whole genome shotgun (WGS) entry which is preliminary data.</text>
</comment>
<evidence type="ECO:0000256" key="1">
    <source>
        <dbReference type="SAM" id="Phobius"/>
    </source>
</evidence>
<feature type="transmembrane region" description="Helical" evidence="1">
    <location>
        <begin position="138"/>
        <end position="157"/>
    </location>
</feature>
<dbReference type="EMBL" id="JAHSTU010000003">
    <property type="protein sequence ID" value="MBV4521117.1"/>
    <property type="molecule type" value="Genomic_DNA"/>
</dbReference>
<feature type="transmembrane region" description="Helical" evidence="1">
    <location>
        <begin position="20"/>
        <end position="39"/>
    </location>
</feature>
<feature type="transmembrane region" description="Helical" evidence="1">
    <location>
        <begin position="59"/>
        <end position="84"/>
    </location>
</feature>
<feature type="transmembrane region" description="Helical" evidence="1">
    <location>
        <begin position="178"/>
        <end position="203"/>
    </location>
</feature>
<feature type="transmembrane region" description="Helical" evidence="1">
    <location>
        <begin position="96"/>
        <end position="118"/>
    </location>
</feature>
<keyword evidence="3" id="KW-1185">Reference proteome</keyword>
<name>A0ABS6QQA2_9PSED</name>
<evidence type="ECO:0008006" key="4">
    <source>
        <dbReference type="Google" id="ProtNLM"/>
    </source>
</evidence>
<keyword evidence="1" id="KW-1133">Transmembrane helix</keyword>
<gene>
    <name evidence="2" type="ORF">KVG88_13690</name>
</gene>
<dbReference type="RefSeq" id="WP_217871737.1">
    <property type="nucleotide sequence ID" value="NZ_JAHSTU010000003.1"/>
</dbReference>
<evidence type="ECO:0000313" key="3">
    <source>
        <dbReference type="Proteomes" id="UP001049200"/>
    </source>
</evidence>
<organism evidence="2 3">
    <name type="scientific">Pseudomonas azerbaijanoccidentalis</name>
    <dbReference type="NCBI Taxonomy" id="2842347"/>
    <lineage>
        <taxon>Bacteria</taxon>
        <taxon>Pseudomonadati</taxon>
        <taxon>Pseudomonadota</taxon>
        <taxon>Gammaproteobacteria</taxon>
        <taxon>Pseudomonadales</taxon>
        <taxon>Pseudomonadaceae</taxon>
        <taxon>Pseudomonas</taxon>
    </lineage>
</organism>
<reference evidence="2" key="1">
    <citation type="submission" date="2021-06" db="EMBL/GenBank/DDBJ databases">
        <title>Updating the genus Pseudomonas: Description of 43 new species and partition of the Pseudomonas putida group.</title>
        <authorList>
            <person name="Girard L."/>
            <person name="Lood C."/>
            <person name="Vandamme P."/>
            <person name="Rokni-Zadeh H."/>
            <person name="Van Noort V."/>
            <person name="Hofte M."/>
            <person name="Lavigne R."/>
            <person name="De Mot R."/>
        </authorList>
    </citation>
    <scope>NUCLEOTIDE SEQUENCE</scope>
    <source>
        <strain evidence="2">SWRI74</strain>
    </source>
</reference>
<keyword evidence="1" id="KW-0812">Transmembrane</keyword>
<proteinExistence type="predicted"/>